<evidence type="ECO:0000256" key="1">
    <source>
        <dbReference type="ARBA" id="ARBA00011009"/>
    </source>
</evidence>
<dbReference type="GO" id="GO:0047952">
    <property type="term" value="F:glycerol-3-phosphate dehydrogenase [NAD(P)+] activity"/>
    <property type="evidence" value="ECO:0007669"/>
    <property type="project" value="UniProtKB-EC"/>
</dbReference>
<keyword evidence="4 9" id="KW-0560">Oxidoreductase</keyword>
<feature type="binding site" evidence="9">
    <location>
        <position position="255"/>
    </location>
    <ligand>
        <name>sn-glycerol 3-phosphate</name>
        <dbReference type="ChEBI" id="CHEBI:57597"/>
    </ligand>
</feature>
<feature type="binding site" evidence="9">
    <location>
        <position position="139"/>
    </location>
    <ligand>
        <name>sn-glycerol 3-phosphate</name>
        <dbReference type="ChEBI" id="CHEBI:57597"/>
    </ligand>
</feature>
<dbReference type="InterPro" id="IPR036291">
    <property type="entry name" value="NAD(P)-bd_dom_sf"/>
</dbReference>
<accession>A0ABU0CMV5</accession>
<reference evidence="14 15" key="1">
    <citation type="submission" date="2023-07" db="EMBL/GenBank/DDBJ databases">
        <title>Genomic Encyclopedia of Type Strains, Phase IV (KMG-IV): sequencing the most valuable type-strain genomes for metagenomic binning, comparative biology and taxonomic classification.</title>
        <authorList>
            <person name="Goeker M."/>
        </authorList>
    </citation>
    <scope>NUCLEOTIDE SEQUENCE [LARGE SCALE GENOMIC DNA]</scope>
    <source>
        <strain evidence="14 15">DSM 17740</strain>
    </source>
</reference>
<comment type="caution">
    <text evidence="14">The sequence shown here is derived from an EMBL/GenBank/DDBJ whole genome shotgun (WGS) entry which is preliminary data.</text>
</comment>
<comment type="pathway">
    <text evidence="9">Membrane lipid metabolism; glycerophospholipid metabolism.</text>
</comment>
<keyword evidence="6 9" id="KW-0443">Lipid metabolism</keyword>
<dbReference type="PANTHER" id="PTHR11728:SF1">
    <property type="entry name" value="GLYCEROL-3-PHOSPHATE DEHYDROGENASE [NAD(+)] 2, CHLOROPLASTIC"/>
    <property type="match status" value="1"/>
</dbReference>
<dbReference type="Pfam" id="PF07479">
    <property type="entry name" value="NAD_Gly3P_dh_C"/>
    <property type="match status" value="1"/>
</dbReference>
<keyword evidence="8 9" id="KW-1208">Phospholipid metabolism</keyword>
<evidence type="ECO:0000256" key="10">
    <source>
        <dbReference type="RuleBase" id="RU000437"/>
    </source>
</evidence>
<dbReference type="InterPro" id="IPR006109">
    <property type="entry name" value="G3P_DH_NAD-dep_C"/>
</dbReference>
<dbReference type="InterPro" id="IPR011128">
    <property type="entry name" value="G3P_DH_NAD-dep_N"/>
</dbReference>
<dbReference type="EMBL" id="JAUSUQ010000001">
    <property type="protein sequence ID" value="MDQ0337753.1"/>
    <property type="molecule type" value="Genomic_DNA"/>
</dbReference>
<evidence type="ECO:0000256" key="9">
    <source>
        <dbReference type="HAMAP-Rule" id="MF_00394"/>
    </source>
</evidence>
<keyword evidence="9" id="KW-0963">Cytoplasm</keyword>
<keyword evidence="3 9" id="KW-0521">NADP</keyword>
<feature type="binding site" evidence="9">
    <location>
        <position position="106"/>
    </location>
    <ligand>
        <name>sn-glycerol 3-phosphate</name>
        <dbReference type="ChEBI" id="CHEBI:57597"/>
    </ligand>
</feature>
<evidence type="ECO:0000256" key="6">
    <source>
        <dbReference type="ARBA" id="ARBA00023098"/>
    </source>
</evidence>
<comment type="catalytic activity">
    <reaction evidence="9">
        <text>sn-glycerol 3-phosphate + NAD(+) = dihydroxyacetone phosphate + NADH + H(+)</text>
        <dbReference type="Rhea" id="RHEA:11092"/>
        <dbReference type="ChEBI" id="CHEBI:15378"/>
        <dbReference type="ChEBI" id="CHEBI:57540"/>
        <dbReference type="ChEBI" id="CHEBI:57597"/>
        <dbReference type="ChEBI" id="CHEBI:57642"/>
        <dbReference type="ChEBI" id="CHEBI:57945"/>
        <dbReference type="EC" id="1.1.1.94"/>
    </reaction>
</comment>
<dbReference type="HAMAP" id="MF_00394">
    <property type="entry name" value="NAD_Glyc3P_dehydrog"/>
    <property type="match status" value="1"/>
</dbReference>
<dbReference type="NCBIfam" id="NF000941">
    <property type="entry name" value="PRK00094.1-3"/>
    <property type="match status" value="1"/>
</dbReference>
<evidence type="ECO:0000256" key="3">
    <source>
        <dbReference type="ARBA" id="ARBA00022857"/>
    </source>
</evidence>
<evidence type="ECO:0000256" key="8">
    <source>
        <dbReference type="ARBA" id="ARBA00023264"/>
    </source>
</evidence>
<feature type="binding site" evidence="9">
    <location>
        <position position="11"/>
    </location>
    <ligand>
        <name>NADPH</name>
        <dbReference type="ChEBI" id="CHEBI:57783"/>
    </ligand>
</feature>
<dbReference type="PRINTS" id="PR00077">
    <property type="entry name" value="GPDHDRGNASE"/>
</dbReference>
<evidence type="ECO:0000256" key="2">
    <source>
        <dbReference type="ARBA" id="ARBA00022516"/>
    </source>
</evidence>
<comment type="function">
    <text evidence="9">Catalyzes the reduction of the glycolytic intermediate dihydroxyacetone phosphate (DHAP) to sn-glycerol 3-phosphate (G3P), the key precursor for phospholipid synthesis.</text>
</comment>
<feature type="binding site" evidence="9">
    <location>
        <position position="32"/>
    </location>
    <ligand>
        <name>NADPH</name>
        <dbReference type="ChEBI" id="CHEBI:57783"/>
    </ligand>
</feature>
<feature type="binding site" evidence="9">
    <location>
        <position position="256"/>
    </location>
    <ligand>
        <name>sn-glycerol 3-phosphate</name>
        <dbReference type="ChEBI" id="CHEBI:57597"/>
    </ligand>
</feature>
<dbReference type="RefSeq" id="WP_307335088.1">
    <property type="nucleotide sequence ID" value="NZ_JAUSUQ010000001.1"/>
</dbReference>
<dbReference type="PANTHER" id="PTHR11728">
    <property type="entry name" value="GLYCEROL-3-PHOSPHATE DEHYDROGENASE"/>
    <property type="match status" value="1"/>
</dbReference>
<keyword evidence="2 9" id="KW-0444">Lipid biosynthesis</keyword>
<evidence type="ECO:0000256" key="5">
    <source>
        <dbReference type="ARBA" id="ARBA00023027"/>
    </source>
</evidence>
<feature type="binding site" evidence="9">
    <location>
        <position position="245"/>
    </location>
    <ligand>
        <name>sn-glycerol 3-phosphate</name>
        <dbReference type="ChEBI" id="CHEBI:57597"/>
    </ligand>
</feature>
<evidence type="ECO:0000256" key="7">
    <source>
        <dbReference type="ARBA" id="ARBA00023209"/>
    </source>
</evidence>
<dbReference type="SUPFAM" id="SSF48179">
    <property type="entry name" value="6-phosphogluconate dehydrogenase C-terminal domain-like"/>
    <property type="match status" value="1"/>
</dbReference>
<feature type="binding site" evidence="9">
    <location>
        <position position="49"/>
    </location>
    <ligand>
        <name>NADPH</name>
        <dbReference type="ChEBI" id="CHEBI:57783"/>
    </ligand>
</feature>
<comment type="catalytic activity">
    <reaction evidence="9 11">
        <text>sn-glycerol 3-phosphate + NADP(+) = dihydroxyacetone phosphate + NADPH + H(+)</text>
        <dbReference type="Rhea" id="RHEA:11096"/>
        <dbReference type="ChEBI" id="CHEBI:15378"/>
        <dbReference type="ChEBI" id="CHEBI:57597"/>
        <dbReference type="ChEBI" id="CHEBI:57642"/>
        <dbReference type="ChEBI" id="CHEBI:57783"/>
        <dbReference type="ChEBI" id="CHEBI:58349"/>
        <dbReference type="EC" id="1.1.1.94"/>
    </reaction>
</comment>
<evidence type="ECO:0000259" key="13">
    <source>
        <dbReference type="Pfam" id="PF07479"/>
    </source>
</evidence>
<proteinExistence type="inferred from homology"/>
<dbReference type="PROSITE" id="PS00957">
    <property type="entry name" value="NAD_G3PDH"/>
    <property type="match status" value="1"/>
</dbReference>
<dbReference type="NCBIfam" id="NF000940">
    <property type="entry name" value="PRK00094.1-2"/>
    <property type="match status" value="1"/>
</dbReference>
<dbReference type="InterPro" id="IPR008927">
    <property type="entry name" value="6-PGluconate_DH-like_C_sf"/>
</dbReference>
<dbReference type="InterPro" id="IPR013328">
    <property type="entry name" value="6PGD_dom2"/>
</dbReference>
<evidence type="ECO:0000256" key="11">
    <source>
        <dbReference type="RuleBase" id="RU000439"/>
    </source>
</evidence>
<dbReference type="SUPFAM" id="SSF51735">
    <property type="entry name" value="NAD(P)-binding Rossmann-fold domains"/>
    <property type="match status" value="1"/>
</dbReference>
<feature type="binding site" evidence="9">
    <location>
        <position position="257"/>
    </location>
    <ligand>
        <name>sn-glycerol 3-phosphate</name>
        <dbReference type="ChEBI" id="CHEBI:57597"/>
    </ligand>
</feature>
<feature type="binding site" evidence="9">
    <location>
        <position position="192"/>
    </location>
    <ligand>
        <name>sn-glycerol 3-phosphate</name>
        <dbReference type="ChEBI" id="CHEBI:57597"/>
    </ligand>
</feature>
<gene>
    <name evidence="9" type="primary">gpsA</name>
    <name evidence="14" type="ORF">J2S00_000523</name>
</gene>
<evidence type="ECO:0000313" key="15">
    <source>
        <dbReference type="Proteomes" id="UP001232445"/>
    </source>
</evidence>
<feature type="domain" description="Glycerol-3-phosphate dehydrogenase NAD-dependent C-terminal" evidence="13">
    <location>
        <begin position="181"/>
        <end position="321"/>
    </location>
</feature>
<protein>
    <recommendedName>
        <fullName evidence="9">Glycerol-3-phosphate dehydrogenase [NAD(P)+]</fullName>
        <ecNumber evidence="9">1.1.1.94</ecNumber>
    </recommendedName>
    <alternativeName>
        <fullName evidence="9">NAD(P)(+)-dependent glycerol-3-phosphate dehydrogenase</fullName>
    </alternativeName>
    <alternativeName>
        <fullName evidence="9">NAD(P)H-dependent dihydroxyacetone-phosphate reductase</fullName>
    </alternativeName>
</protein>
<organism evidence="14 15">
    <name type="scientific">Caldalkalibacillus uzonensis</name>
    <dbReference type="NCBI Taxonomy" id="353224"/>
    <lineage>
        <taxon>Bacteria</taxon>
        <taxon>Bacillati</taxon>
        <taxon>Bacillota</taxon>
        <taxon>Bacilli</taxon>
        <taxon>Bacillales</taxon>
        <taxon>Bacillaceae</taxon>
        <taxon>Caldalkalibacillus</taxon>
    </lineage>
</organism>
<sequence length="348" mass="38041">MSKVAVIGAGSWGTALAIVLADNGCEVAMYARRQELVDEINQQHTNTRYLPDITLPENIVAYSSYSQVLKGAEYVLIVLPTAAIRPALREMIKELNHRPLIIHSSKGLEPDTHKRVSEMIAEEVPESKRRGLVVLSGPSHAEEVSRRSPTTVVVAGSDLKQAEEVQDLFINQHFRVYTNTDMLGVEIGGALKNIIALGAGLSDGLGYGDNAKAALMTRGLTEIARLGVQMGAHPLTFAGLAGVGDLIVTCTSRHSRNWRCGYAIGQGKPLDEVLASMGMVVEGVRTTKAAYQISQAWQVEMPITAELHHVLFKGKPPRQAVDDLMGRGRTHEMESRFFEDLNRYISET</sequence>
<keyword evidence="9" id="KW-0547">Nucleotide-binding</keyword>
<dbReference type="NCBIfam" id="NF000942">
    <property type="entry name" value="PRK00094.1-4"/>
    <property type="match status" value="1"/>
</dbReference>
<feature type="binding site" evidence="9">
    <location>
        <position position="141"/>
    </location>
    <ligand>
        <name>NADPH</name>
        <dbReference type="ChEBI" id="CHEBI:57783"/>
    </ligand>
</feature>
<evidence type="ECO:0000259" key="12">
    <source>
        <dbReference type="Pfam" id="PF01210"/>
    </source>
</evidence>
<feature type="binding site" evidence="9">
    <location>
        <position position="282"/>
    </location>
    <ligand>
        <name>NADPH</name>
        <dbReference type="ChEBI" id="CHEBI:57783"/>
    </ligand>
</feature>
<dbReference type="Pfam" id="PF01210">
    <property type="entry name" value="NAD_Gly3P_dh_N"/>
    <property type="match status" value="1"/>
</dbReference>
<name>A0ABU0CMV5_9BACI</name>
<evidence type="ECO:0000313" key="14">
    <source>
        <dbReference type="EMBL" id="MDQ0337753.1"/>
    </source>
</evidence>
<comment type="subcellular location">
    <subcellularLocation>
        <location evidence="9">Cytoplasm</location>
    </subcellularLocation>
</comment>
<feature type="binding site" evidence="9">
    <location>
        <position position="256"/>
    </location>
    <ligand>
        <name>NADPH</name>
        <dbReference type="ChEBI" id="CHEBI:57783"/>
    </ligand>
</feature>
<feature type="binding site" evidence="9">
    <location>
        <position position="106"/>
    </location>
    <ligand>
        <name>NADPH</name>
        <dbReference type="ChEBI" id="CHEBI:57783"/>
    </ligand>
</feature>
<dbReference type="Gene3D" id="1.10.1040.10">
    <property type="entry name" value="N-(1-d-carboxylethyl)-l-norvaline Dehydrogenase, domain 2"/>
    <property type="match status" value="1"/>
</dbReference>
<feature type="binding site" evidence="9">
    <location>
        <position position="33"/>
    </location>
    <ligand>
        <name>NADPH</name>
        <dbReference type="ChEBI" id="CHEBI:57783"/>
    </ligand>
</feature>
<feature type="domain" description="Glycerol-3-phosphate dehydrogenase NAD-dependent N-terminal" evidence="12">
    <location>
        <begin position="3"/>
        <end position="160"/>
    </location>
</feature>
<dbReference type="PIRSF" id="PIRSF000114">
    <property type="entry name" value="Glycerol-3-P_dh"/>
    <property type="match status" value="1"/>
</dbReference>
<keyword evidence="15" id="KW-1185">Reference proteome</keyword>
<feature type="active site" description="Proton acceptor" evidence="9">
    <location>
        <position position="192"/>
    </location>
</feature>
<evidence type="ECO:0000256" key="4">
    <source>
        <dbReference type="ARBA" id="ARBA00023002"/>
    </source>
</evidence>
<dbReference type="InterPro" id="IPR006168">
    <property type="entry name" value="G3P_DH_NAD-dep"/>
</dbReference>
<comment type="similarity">
    <text evidence="1 9 10">Belongs to the NAD-dependent glycerol-3-phosphate dehydrogenase family.</text>
</comment>
<feature type="binding site" evidence="9">
    <location>
        <position position="280"/>
    </location>
    <ligand>
        <name>NADPH</name>
        <dbReference type="ChEBI" id="CHEBI:57783"/>
    </ligand>
</feature>
<feature type="binding site" evidence="9">
    <location>
        <position position="137"/>
    </location>
    <ligand>
        <name>sn-glycerol 3-phosphate</name>
        <dbReference type="ChEBI" id="CHEBI:57597"/>
    </ligand>
</feature>
<dbReference type="Gene3D" id="3.40.50.720">
    <property type="entry name" value="NAD(P)-binding Rossmann-like Domain"/>
    <property type="match status" value="1"/>
</dbReference>
<dbReference type="EC" id="1.1.1.94" evidence="9"/>
<keyword evidence="5 9" id="KW-0520">NAD</keyword>
<feature type="binding site" evidence="9">
    <location>
        <position position="12"/>
    </location>
    <ligand>
        <name>NADPH</name>
        <dbReference type="ChEBI" id="CHEBI:57783"/>
    </ligand>
</feature>
<dbReference type="Proteomes" id="UP001232445">
    <property type="component" value="Unassembled WGS sequence"/>
</dbReference>
<keyword evidence="7 9" id="KW-0594">Phospholipid biosynthesis</keyword>